<organism evidence="1 2">
    <name type="scientific">Testicularia cyperi</name>
    <dbReference type="NCBI Taxonomy" id="1882483"/>
    <lineage>
        <taxon>Eukaryota</taxon>
        <taxon>Fungi</taxon>
        <taxon>Dikarya</taxon>
        <taxon>Basidiomycota</taxon>
        <taxon>Ustilaginomycotina</taxon>
        <taxon>Ustilaginomycetes</taxon>
        <taxon>Ustilaginales</taxon>
        <taxon>Anthracoideaceae</taxon>
        <taxon>Testicularia</taxon>
    </lineage>
</organism>
<accession>A0A317XP68</accession>
<sequence length="53" mass="5386">MSVTVKSSRAARASKASIGTPNAGVVQLLVLLLLSSLVSGTAHLHVSHHVNGI</sequence>
<protein>
    <submittedName>
        <fullName evidence="1">Uncharacterized protein</fullName>
    </submittedName>
</protein>
<dbReference type="EMBL" id="KZ819193">
    <property type="protein sequence ID" value="PWZ00076.1"/>
    <property type="molecule type" value="Genomic_DNA"/>
</dbReference>
<gene>
    <name evidence="1" type="ORF">BCV70DRAFT_200243</name>
</gene>
<reference evidence="1 2" key="1">
    <citation type="journal article" date="2018" name="Mol. Biol. Evol.">
        <title>Broad Genomic Sampling Reveals a Smut Pathogenic Ancestry of the Fungal Clade Ustilaginomycotina.</title>
        <authorList>
            <person name="Kijpornyongpan T."/>
            <person name="Mondo S.J."/>
            <person name="Barry K."/>
            <person name="Sandor L."/>
            <person name="Lee J."/>
            <person name="Lipzen A."/>
            <person name="Pangilinan J."/>
            <person name="LaButti K."/>
            <person name="Hainaut M."/>
            <person name="Henrissat B."/>
            <person name="Grigoriev I.V."/>
            <person name="Spatafora J.W."/>
            <person name="Aime M.C."/>
        </authorList>
    </citation>
    <scope>NUCLEOTIDE SEQUENCE [LARGE SCALE GENOMIC DNA]</scope>
    <source>
        <strain evidence="1 2">MCA 3645</strain>
    </source>
</reference>
<evidence type="ECO:0000313" key="1">
    <source>
        <dbReference type="EMBL" id="PWZ00076.1"/>
    </source>
</evidence>
<keyword evidence="2" id="KW-1185">Reference proteome</keyword>
<dbReference type="AlphaFoldDB" id="A0A317XP68"/>
<proteinExistence type="predicted"/>
<evidence type="ECO:0000313" key="2">
    <source>
        <dbReference type="Proteomes" id="UP000246740"/>
    </source>
</evidence>
<dbReference type="Proteomes" id="UP000246740">
    <property type="component" value="Unassembled WGS sequence"/>
</dbReference>
<dbReference type="InParanoid" id="A0A317XP68"/>
<name>A0A317XP68_9BASI</name>